<organism evidence="4 5">
    <name type="scientific">Candidatus Viadribacter manganicus</name>
    <dbReference type="NCBI Taxonomy" id="1759059"/>
    <lineage>
        <taxon>Bacteria</taxon>
        <taxon>Pseudomonadati</taxon>
        <taxon>Pseudomonadota</taxon>
        <taxon>Alphaproteobacteria</taxon>
        <taxon>Hyphomonadales</taxon>
        <taxon>Hyphomonadaceae</taxon>
        <taxon>Candidatus Viadribacter</taxon>
    </lineage>
</organism>
<dbReference type="AlphaFoldDB" id="A0A1B1AGP3"/>
<dbReference type="Proteomes" id="UP000092498">
    <property type="component" value="Chromosome"/>
</dbReference>
<dbReference type="Gene3D" id="3.40.30.10">
    <property type="entry name" value="Glutaredoxin"/>
    <property type="match status" value="1"/>
</dbReference>
<dbReference type="Pfam" id="PF02630">
    <property type="entry name" value="SCO1-SenC"/>
    <property type="match status" value="1"/>
</dbReference>
<dbReference type="InterPro" id="IPR036249">
    <property type="entry name" value="Thioredoxin-like_sf"/>
</dbReference>
<dbReference type="GO" id="GO:0046872">
    <property type="term" value="F:metal ion binding"/>
    <property type="evidence" value="ECO:0007669"/>
    <property type="project" value="UniProtKB-KW"/>
</dbReference>
<dbReference type="InterPro" id="IPR003782">
    <property type="entry name" value="SCO1/SenC"/>
</dbReference>
<keyword evidence="2" id="KW-0479">Metal-binding</keyword>
<proteinExistence type="inferred from homology"/>
<evidence type="ECO:0000256" key="1">
    <source>
        <dbReference type="ARBA" id="ARBA00010996"/>
    </source>
</evidence>
<keyword evidence="2" id="KW-0186">Copper</keyword>
<dbReference type="PANTHER" id="PTHR12151:SF25">
    <property type="entry name" value="LINALOOL DEHYDRATASE_ISOMERASE DOMAIN-CONTAINING PROTEIN"/>
    <property type="match status" value="1"/>
</dbReference>
<dbReference type="EMBL" id="CP013244">
    <property type="protein sequence ID" value="ANP45724.1"/>
    <property type="molecule type" value="Genomic_DNA"/>
</dbReference>
<dbReference type="KEGG" id="cbot:ATE48_07230"/>
<feature type="binding site" evidence="2">
    <location>
        <position position="66"/>
    </location>
    <ligand>
        <name>Cu cation</name>
        <dbReference type="ChEBI" id="CHEBI:23378"/>
    </ligand>
</feature>
<evidence type="ECO:0008006" key="6">
    <source>
        <dbReference type="Google" id="ProtNLM"/>
    </source>
</evidence>
<dbReference type="OrthoDB" id="9790194at2"/>
<reference evidence="4 5" key="1">
    <citation type="submission" date="2015-11" db="EMBL/GenBank/DDBJ databases">
        <title>Whole-Genome Sequence of Candidatus Oderbacter manganicum from the National Park Lower Oder Valley, Germany.</title>
        <authorList>
            <person name="Braun B."/>
            <person name="Liere K."/>
            <person name="Szewzyk U."/>
        </authorList>
    </citation>
    <scope>NUCLEOTIDE SEQUENCE [LARGE SCALE GENOMIC DNA]</scope>
    <source>
        <strain evidence="4 5">OTSz_A_272</strain>
    </source>
</reference>
<feature type="disulfide bond" description="Redox-active" evidence="3">
    <location>
        <begin position="66"/>
        <end position="70"/>
    </location>
</feature>
<dbReference type="STRING" id="1759059.ATE48_07230"/>
<evidence type="ECO:0000256" key="2">
    <source>
        <dbReference type="PIRSR" id="PIRSR603782-1"/>
    </source>
</evidence>
<sequence>MIDRRKMLGACLAGLGLGACGGQTSELSALGRGIDDVLLTSSGGEDLAWRSLRGRPRALFFGFTHCPEICPVTIYELTASAERLGPPGAALRIDFVTVDPERDTPERMASYFSGFGPNVTGFTGSEAALGRLRAAFDITATRTPLASGDYTMDHTATVFLLDRGAIVRDVIAYGSTQTLIDERLGSVIGA</sequence>
<evidence type="ECO:0000313" key="4">
    <source>
        <dbReference type="EMBL" id="ANP45724.1"/>
    </source>
</evidence>
<dbReference type="PANTHER" id="PTHR12151">
    <property type="entry name" value="ELECTRON TRANSPORT PROTIN SCO1/SENC FAMILY MEMBER"/>
    <property type="match status" value="1"/>
</dbReference>
<comment type="similarity">
    <text evidence="1">Belongs to the SCO1/2 family.</text>
</comment>
<feature type="binding site" evidence="2">
    <location>
        <position position="70"/>
    </location>
    <ligand>
        <name>Cu cation</name>
        <dbReference type="ChEBI" id="CHEBI:23378"/>
    </ligand>
</feature>
<accession>A0A1B1AGP3</accession>
<dbReference type="CDD" id="cd02968">
    <property type="entry name" value="SCO"/>
    <property type="match status" value="1"/>
</dbReference>
<dbReference type="PROSITE" id="PS51257">
    <property type="entry name" value="PROKAR_LIPOPROTEIN"/>
    <property type="match status" value="1"/>
</dbReference>
<evidence type="ECO:0000313" key="5">
    <source>
        <dbReference type="Proteomes" id="UP000092498"/>
    </source>
</evidence>
<gene>
    <name evidence="4" type="ORF">ATE48_07230</name>
</gene>
<name>A0A1B1AGP3_9PROT</name>
<dbReference type="SUPFAM" id="SSF52833">
    <property type="entry name" value="Thioredoxin-like"/>
    <property type="match status" value="1"/>
</dbReference>
<protein>
    <recommendedName>
        <fullName evidence="6">Thioredoxin domain-containing protein</fullName>
    </recommendedName>
</protein>
<keyword evidence="5" id="KW-1185">Reference proteome</keyword>
<evidence type="ECO:0000256" key="3">
    <source>
        <dbReference type="PIRSR" id="PIRSR603782-2"/>
    </source>
</evidence>
<dbReference type="InParanoid" id="A0A1B1AGP3"/>
<feature type="binding site" evidence="2">
    <location>
        <position position="154"/>
    </location>
    <ligand>
        <name>Cu cation</name>
        <dbReference type="ChEBI" id="CHEBI:23378"/>
    </ligand>
</feature>
<dbReference type="RefSeq" id="WP_066769518.1">
    <property type="nucleotide sequence ID" value="NZ_CP013244.1"/>
</dbReference>
<keyword evidence="3" id="KW-1015">Disulfide bond</keyword>